<organism evidence="2 3">
    <name type="scientific">Solanum verrucosum</name>
    <dbReference type="NCBI Taxonomy" id="315347"/>
    <lineage>
        <taxon>Eukaryota</taxon>
        <taxon>Viridiplantae</taxon>
        <taxon>Streptophyta</taxon>
        <taxon>Embryophyta</taxon>
        <taxon>Tracheophyta</taxon>
        <taxon>Spermatophyta</taxon>
        <taxon>Magnoliopsida</taxon>
        <taxon>eudicotyledons</taxon>
        <taxon>Gunneridae</taxon>
        <taxon>Pentapetalae</taxon>
        <taxon>asterids</taxon>
        <taxon>lamiids</taxon>
        <taxon>Solanales</taxon>
        <taxon>Solanaceae</taxon>
        <taxon>Solanoideae</taxon>
        <taxon>Solaneae</taxon>
        <taxon>Solanum</taxon>
    </lineage>
</organism>
<dbReference type="EMBL" id="CP133616">
    <property type="protein sequence ID" value="WMV29752.1"/>
    <property type="molecule type" value="Genomic_DNA"/>
</dbReference>
<keyword evidence="3" id="KW-1185">Reference proteome</keyword>
<sequence length="182" mass="21394">MVEDSMEVFMDDFSIFGDSYEACLEHLGKVLQRCLKTYLVLNGEKYHFMFKEVKGIWSFLGHMGFYRRYKGFFKVCGIMPKGLNFYQQKKLLFNIKRNFLDEPYLFRECADHIIRRCISEVEVNVILDVCHASLVGGHHRGMSTTTKVLQSFYYWPSLNQDAHYLFKQFIQCQNQGGVSMMG</sequence>
<proteinExistence type="predicted"/>
<evidence type="ECO:0000313" key="3">
    <source>
        <dbReference type="Proteomes" id="UP001234989"/>
    </source>
</evidence>
<evidence type="ECO:0000259" key="1">
    <source>
        <dbReference type="Pfam" id="PF17921"/>
    </source>
</evidence>
<protein>
    <recommendedName>
        <fullName evidence="1">Integrase zinc-binding domain-containing protein</fullName>
    </recommendedName>
</protein>
<dbReference type="InterPro" id="IPR043128">
    <property type="entry name" value="Rev_trsase/Diguanyl_cyclase"/>
</dbReference>
<gene>
    <name evidence="2" type="ORF">MTR67_023137</name>
</gene>
<dbReference type="Gene3D" id="3.30.70.270">
    <property type="match status" value="1"/>
</dbReference>
<dbReference type="Pfam" id="PF17921">
    <property type="entry name" value="Integrase_H2C2"/>
    <property type="match status" value="1"/>
</dbReference>
<dbReference type="SUPFAM" id="SSF56672">
    <property type="entry name" value="DNA/RNA polymerases"/>
    <property type="match status" value="1"/>
</dbReference>
<dbReference type="AlphaFoldDB" id="A0AAF0TR51"/>
<name>A0AAF0TR51_SOLVR</name>
<dbReference type="InterPro" id="IPR043502">
    <property type="entry name" value="DNA/RNA_pol_sf"/>
</dbReference>
<accession>A0AAF0TR51</accession>
<dbReference type="Proteomes" id="UP001234989">
    <property type="component" value="Chromosome 5"/>
</dbReference>
<evidence type="ECO:0000313" key="2">
    <source>
        <dbReference type="EMBL" id="WMV29752.1"/>
    </source>
</evidence>
<reference evidence="2" key="1">
    <citation type="submission" date="2023-08" db="EMBL/GenBank/DDBJ databases">
        <title>A de novo genome assembly of Solanum verrucosum Schlechtendal, a Mexican diploid species geographically isolated from the other diploid A-genome species in potato relatives.</title>
        <authorList>
            <person name="Hosaka K."/>
        </authorList>
    </citation>
    <scope>NUCLEOTIDE SEQUENCE</scope>
    <source>
        <tissue evidence="2">Young leaves</tissue>
    </source>
</reference>
<feature type="domain" description="Integrase zinc-binding" evidence="1">
    <location>
        <begin position="123"/>
        <end position="174"/>
    </location>
</feature>
<dbReference type="Gene3D" id="1.10.340.70">
    <property type="match status" value="1"/>
</dbReference>
<dbReference type="InterPro" id="IPR041588">
    <property type="entry name" value="Integrase_H2C2"/>
</dbReference>